<evidence type="ECO:0000313" key="1">
    <source>
        <dbReference type="EMBL" id="MBU2949614.1"/>
    </source>
</evidence>
<proteinExistence type="predicted"/>
<organism evidence="1 2">
    <name type="scientific">Pseudotamlana agarivorans</name>
    <dbReference type="NCBI Taxonomy" id="481183"/>
    <lineage>
        <taxon>Bacteria</taxon>
        <taxon>Pseudomonadati</taxon>
        <taxon>Bacteroidota</taxon>
        <taxon>Flavobacteriia</taxon>
        <taxon>Flavobacteriales</taxon>
        <taxon>Flavobacteriaceae</taxon>
        <taxon>Pseudotamlana</taxon>
    </lineage>
</organism>
<sequence>MESLVTVITPMHDSEAYISESINSVLNQSYKNWELILIDDYSQDKTLKIIQPFLETYSNIKLLKNTVNSGAAISRNKGIEAAQGDYISFLDADDLWKPNKLEVQIHFMKTENCAVSFSSYEFIDENGKPLDKIAQALNSLSYSKLLKSNYIGNLTGVYDVKRLGKVTSPNLRKRQDWLLWLAVIKKSGKPALGMSESLAFYRVRKGSMSSNKMTLIKHNYWVYQKGLGFSKGKAFYSMLVFLKEHFFVKSKLIQPTNKS</sequence>
<dbReference type="Proteomes" id="UP001647509">
    <property type="component" value="Unassembled WGS sequence"/>
</dbReference>
<evidence type="ECO:0000313" key="2">
    <source>
        <dbReference type="Proteomes" id="UP001647509"/>
    </source>
</evidence>
<comment type="caution">
    <text evidence="1">The sequence shown here is derived from an EMBL/GenBank/DDBJ whole genome shotgun (WGS) entry which is preliminary data.</text>
</comment>
<dbReference type="EMBL" id="JAHKPD010000008">
    <property type="protein sequence ID" value="MBU2949614.1"/>
    <property type="molecule type" value="Genomic_DNA"/>
</dbReference>
<keyword evidence="2" id="KW-1185">Reference proteome</keyword>
<reference evidence="1" key="1">
    <citation type="submission" date="2021-05" db="EMBL/GenBank/DDBJ databases">
        <title>Draft genomes of bacteria isolated from model marine particles.</title>
        <authorList>
            <person name="Datta M.S."/>
            <person name="Schwartzman J.A."/>
            <person name="Enke T.N."/>
            <person name="Saavedra J."/>
            <person name="Cermak N."/>
            <person name="Cordero O.X."/>
        </authorList>
    </citation>
    <scope>NUCLEOTIDE SEQUENCE</scope>
    <source>
        <strain evidence="1">I2M19</strain>
    </source>
</reference>
<accession>A0ACC5U5L8</accession>
<protein>
    <submittedName>
        <fullName evidence="1">Glycosyltransferase</fullName>
    </submittedName>
</protein>
<gene>
    <name evidence="1" type="ORF">KO493_02755</name>
</gene>
<name>A0ACC5U5L8_9FLAO</name>